<feature type="transmembrane region" description="Helical" evidence="1">
    <location>
        <begin position="216"/>
        <end position="235"/>
    </location>
</feature>
<feature type="transmembrane region" description="Helical" evidence="1">
    <location>
        <begin position="33"/>
        <end position="51"/>
    </location>
</feature>
<dbReference type="OrthoDB" id="5853718at2759"/>
<gene>
    <name evidence="2" type="ORF">ASIM_LOCUS16254</name>
</gene>
<protein>
    <submittedName>
        <fullName evidence="4">G protein-coupled receptor</fullName>
    </submittedName>
</protein>
<accession>A0A0M3K7A6</accession>
<evidence type="ECO:0000313" key="4">
    <source>
        <dbReference type="WBParaSite" id="ASIM_0001684701-mRNA-1"/>
    </source>
</evidence>
<evidence type="ECO:0000313" key="2">
    <source>
        <dbReference type="EMBL" id="VDK57253.1"/>
    </source>
</evidence>
<feature type="transmembrane region" description="Helical" evidence="1">
    <location>
        <begin position="242"/>
        <end position="263"/>
    </location>
</feature>
<keyword evidence="1" id="KW-0812">Transmembrane</keyword>
<dbReference type="Proteomes" id="UP000267096">
    <property type="component" value="Unassembled WGS sequence"/>
</dbReference>
<dbReference type="WBParaSite" id="ASIM_0001684701-mRNA-1">
    <property type="protein sequence ID" value="ASIM_0001684701-mRNA-1"/>
    <property type="gene ID" value="ASIM_0001684701"/>
</dbReference>
<reference evidence="2 3" key="2">
    <citation type="submission" date="2018-11" db="EMBL/GenBank/DDBJ databases">
        <authorList>
            <consortium name="Pathogen Informatics"/>
        </authorList>
    </citation>
    <scope>NUCLEOTIDE SEQUENCE [LARGE SCALE GENOMIC DNA]</scope>
</reference>
<keyword evidence="1" id="KW-1133">Transmembrane helix</keyword>
<feature type="transmembrane region" description="Helical" evidence="1">
    <location>
        <begin position="159"/>
        <end position="183"/>
    </location>
</feature>
<sequence length="294" mass="33145">MMAWSSSNSLLEDELDDKSYCDTQMLVLSGIELFTSLTGCLLCVLTIVLLRRFNVFHVNLRKLVANAALIVFFGSVCATIRACIAIHQCLNGFNQVDHSTISSKSDGRDSDDNADKIGECYLRDSISPSIAIALTINGLWIAIERLYATVNFNVYEYQAMGYVLNAICTITVHHLAALLPIILDLFGFSHSLMFSEVGLAFSCPNLNDSDYWKVNIVYLIAAFCETIFIGLYLMVYYELRNLAYPLFSIIFPLSYIYRCPIFYSKARLVAVELLFPRSEGKLFNIELFDLKLEA</sequence>
<evidence type="ECO:0000256" key="1">
    <source>
        <dbReference type="SAM" id="Phobius"/>
    </source>
</evidence>
<feature type="transmembrane region" description="Helical" evidence="1">
    <location>
        <begin position="63"/>
        <end position="87"/>
    </location>
</feature>
<evidence type="ECO:0000313" key="3">
    <source>
        <dbReference type="Proteomes" id="UP000267096"/>
    </source>
</evidence>
<feature type="transmembrane region" description="Helical" evidence="1">
    <location>
        <begin position="126"/>
        <end position="147"/>
    </location>
</feature>
<name>A0A0M3K7A6_ANISI</name>
<reference evidence="4" key="1">
    <citation type="submission" date="2017-02" db="UniProtKB">
        <authorList>
            <consortium name="WormBaseParasite"/>
        </authorList>
    </citation>
    <scope>IDENTIFICATION</scope>
</reference>
<keyword evidence="3" id="KW-1185">Reference proteome</keyword>
<keyword evidence="1" id="KW-0472">Membrane</keyword>
<proteinExistence type="predicted"/>
<dbReference type="AlphaFoldDB" id="A0A0M3K7A6"/>
<organism evidence="4">
    <name type="scientific">Anisakis simplex</name>
    <name type="common">Herring worm</name>
    <dbReference type="NCBI Taxonomy" id="6269"/>
    <lineage>
        <taxon>Eukaryota</taxon>
        <taxon>Metazoa</taxon>
        <taxon>Ecdysozoa</taxon>
        <taxon>Nematoda</taxon>
        <taxon>Chromadorea</taxon>
        <taxon>Rhabditida</taxon>
        <taxon>Spirurina</taxon>
        <taxon>Ascaridomorpha</taxon>
        <taxon>Ascaridoidea</taxon>
        <taxon>Anisakidae</taxon>
        <taxon>Anisakis</taxon>
        <taxon>Anisakis simplex complex</taxon>
    </lineage>
</organism>
<dbReference type="EMBL" id="UYRR01032935">
    <property type="protein sequence ID" value="VDK57253.1"/>
    <property type="molecule type" value="Genomic_DNA"/>
</dbReference>